<dbReference type="GO" id="GO:0004668">
    <property type="term" value="F:protein-arginine deiminase activity"/>
    <property type="evidence" value="ECO:0007669"/>
    <property type="project" value="InterPro"/>
</dbReference>
<feature type="compositionally biased region" description="Low complexity" evidence="2">
    <location>
        <begin position="14"/>
        <end position="26"/>
    </location>
</feature>
<keyword evidence="4" id="KW-1185">Reference proteome</keyword>
<organism evidence="3 4">
    <name type="scientific">Elliptochloris bilobata</name>
    <dbReference type="NCBI Taxonomy" id="381761"/>
    <lineage>
        <taxon>Eukaryota</taxon>
        <taxon>Viridiplantae</taxon>
        <taxon>Chlorophyta</taxon>
        <taxon>core chlorophytes</taxon>
        <taxon>Trebouxiophyceae</taxon>
        <taxon>Trebouxiophyceae incertae sedis</taxon>
        <taxon>Elliptochloris clade</taxon>
        <taxon>Elliptochloris</taxon>
    </lineage>
</organism>
<sequence>MNTSDKAEESAQDTAAPAEPTSTPAPVQEGFYMPAEWEPHQQAWMGWPRRPDNWREYAGPAKKAYAAVATAIMEFEPVTVAVPDPRMMEAAKRQLPQRLEVLEIPQDDAWFRDSGPTFVVRDVPGKPGEREVAGVDWIFNAWGGKLGGLYDPWDRDDAVAGHILELAGARRFKAPIVLEGGSIHVDGEGTLLTTEECLLNKNRNPDLTKAQIEGVLADMLRIKKFIWLPRGLEADDDTNGHVDNFACFARPGVVLLAWTDDKEDPQYQRSLEALQVLSASADAAGRPISIVKMPLPPPLHITASEARGVKQVEGTKPRQAGDRLAASYINFYMPNGGIVMPAFGGEAVEADLRAQEVMRDVFPERKVVAVPTREILLGGGNIHCITQQQPAQHVPTSARL</sequence>
<dbReference type="HAMAP" id="MF_01841">
    <property type="entry name" value="Agmatine_deimin"/>
    <property type="match status" value="1"/>
</dbReference>
<evidence type="ECO:0000313" key="3">
    <source>
        <dbReference type="EMBL" id="KAK9828044.1"/>
    </source>
</evidence>
<evidence type="ECO:0000313" key="4">
    <source>
        <dbReference type="Proteomes" id="UP001445335"/>
    </source>
</evidence>
<accession>A0AAW1R2S9</accession>
<comment type="caution">
    <text evidence="3">The sequence shown here is derived from an EMBL/GenBank/DDBJ whole genome shotgun (WGS) entry which is preliminary data.</text>
</comment>
<dbReference type="Gene3D" id="3.75.10.10">
    <property type="entry name" value="L-arginine/glycine Amidinotransferase, Chain A"/>
    <property type="match status" value="1"/>
</dbReference>
<feature type="region of interest" description="Disordered" evidence="2">
    <location>
        <begin position="1"/>
        <end position="28"/>
    </location>
</feature>
<dbReference type="EMBL" id="JALJOU010000053">
    <property type="protein sequence ID" value="KAK9828044.1"/>
    <property type="molecule type" value="Genomic_DNA"/>
</dbReference>
<dbReference type="AlphaFoldDB" id="A0AAW1R2S9"/>
<proteinExistence type="inferred from homology"/>
<dbReference type="GO" id="GO:0047632">
    <property type="term" value="F:agmatine deiminase activity"/>
    <property type="evidence" value="ECO:0007669"/>
    <property type="project" value="InterPro"/>
</dbReference>
<dbReference type="PANTHER" id="PTHR31377:SF2">
    <property type="entry name" value="AGMATINE DEIMINASE"/>
    <property type="match status" value="1"/>
</dbReference>
<gene>
    <name evidence="3" type="ORF">WJX81_004404</name>
</gene>
<dbReference type="GO" id="GO:0009446">
    <property type="term" value="P:putrescine biosynthetic process"/>
    <property type="evidence" value="ECO:0007669"/>
    <property type="project" value="InterPro"/>
</dbReference>
<dbReference type="InterPro" id="IPR007466">
    <property type="entry name" value="Peptidyl-Arg-deiminase_porph"/>
</dbReference>
<keyword evidence="1" id="KW-0378">Hydrolase</keyword>
<protein>
    <recommendedName>
        <fullName evidence="5">Agmatine deiminase</fullName>
    </recommendedName>
</protein>
<name>A0AAW1R2S9_9CHLO</name>
<dbReference type="InterPro" id="IPR017754">
    <property type="entry name" value="Agmatine_deiminase"/>
</dbReference>
<dbReference type="Proteomes" id="UP001445335">
    <property type="component" value="Unassembled WGS sequence"/>
</dbReference>
<evidence type="ECO:0000256" key="2">
    <source>
        <dbReference type="SAM" id="MobiDB-lite"/>
    </source>
</evidence>
<dbReference type="NCBIfam" id="NF010070">
    <property type="entry name" value="PRK13551.1"/>
    <property type="match status" value="1"/>
</dbReference>
<dbReference type="NCBIfam" id="TIGR03380">
    <property type="entry name" value="agmatine_aguA"/>
    <property type="match status" value="1"/>
</dbReference>
<dbReference type="SUPFAM" id="SSF55909">
    <property type="entry name" value="Pentein"/>
    <property type="match status" value="1"/>
</dbReference>
<evidence type="ECO:0008006" key="5">
    <source>
        <dbReference type="Google" id="ProtNLM"/>
    </source>
</evidence>
<reference evidence="3 4" key="1">
    <citation type="journal article" date="2024" name="Nat. Commun.">
        <title>Phylogenomics reveals the evolutionary origins of lichenization in chlorophyte algae.</title>
        <authorList>
            <person name="Puginier C."/>
            <person name="Libourel C."/>
            <person name="Otte J."/>
            <person name="Skaloud P."/>
            <person name="Haon M."/>
            <person name="Grisel S."/>
            <person name="Petersen M."/>
            <person name="Berrin J.G."/>
            <person name="Delaux P.M."/>
            <person name="Dal Grande F."/>
            <person name="Keller J."/>
        </authorList>
    </citation>
    <scope>NUCLEOTIDE SEQUENCE [LARGE SCALE GENOMIC DNA]</scope>
    <source>
        <strain evidence="3 4">SAG 245.80</strain>
    </source>
</reference>
<evidence type="ECO:0000256" key="1">
    <source>
        <dbReference type="ARBA" id="ARBA00022801"/>
    </source>
</evidence>
<dbReference type="Pfam" id="PF04371">
    <property type="entry name" value="PAD_porph"/>
    <property type="match status" value="1"/>
</dbReference>
<dbReference type="PANTHER" id="PTHR31377">
    <property type="entry name" value="AGMATINE DEIMINASE-RELATED"/>
    <property type="match status" value="1"/>
</dbReference>